<dbReference type="GO" id="GO:0005524">
    <property type="term" value="F:ATP binding"/>
    <property type="evidence" value="ECO:0007669"/>
    <property type="project" value="UniProtKB-KW"/>
</dbReference>
<dbReference type="SUPFAM" id="SSF52540">
    <property type="entry name" value="P-loop containing nucleoside triphosphate hydrolases"/>
    <property type="match status" value="1"/>
</dbReference>
<keyword evidence="4" id="KW-0067">ATP-binding</keyword>
<dbReference type="PANTHER" id="PTHR42734:SF17">
    <property type="entry name" value="METAL TRANSPORT SYSTEM ATP-BINDING PROTEIN TM_0124-RELATED"/>
    <property type="match status" value="1"/>
</dbReference>
<dbReference type="Pfam" id="PF00005">
    <property type="entry name" value="ABC_tran"/>
    <property type="match status" value="1"/>
</dbReference>
<dbReference type="GO" id="GO:0016887">
    <property type="term" value="F:ATP hydrolysis activity"/>
    <property type="evidence" value="ECO:0007669"/>
    <property type="project" value="InterPro"/>
</dbReference>
<accession>A0A523BB81</accession>
<evidence type="ECO:0000313" key="6">
    <source>
        <dbReference type="EMBL" id="TDA38207.1"/>
    </source>
</evidence>
<dbReference type="Proteomes" id="UP000315399">
    <property type="component" value="Unassembled WGS sequence"/>
</dbReference>
<keyword evidence="3" id="KW-0547">Nucleotide-binding</keyword>
<protein>
    <submittedName>
        <fullName evidence="6">ABC transporter</fullName>
    </submittedName>
</protein>
<evidence type="ECO:0000313" key="7">
    <source>
        <dbReference type="Proteomes" id="UP000315399"/>
    </source>
</evidence>
<keyword evidence="2" id="KW-0813">Transport</keyword>
<dbReference type="InterPro" id="IPR017871">
    <property type="entry name" value="ABC_transporter-like_CS"/>
</dbReference>
<feature type="domain" description="ABC transporter" evidence="5">
    <location>
        <begin position="7"/>
        <end position="243"/>
    </location>
</feature>
<evidence type="ECO:0000256" key="1">
    <source>
        <dbReference type="ARBA" id="ARBA00005417"/>
    </source>
</evidence>
<dbReference type="InterPro" id="IPR003439">
    <property type="entry name" value="ABC_transporter-like_ATP-bd"/>
</dbReference>
<comment type="caution">
    <text evidence="6">The sequence shown here is derived from an EMBL/GenBank/DDBJ whole genome shotgun (WGS) entry which is preliminary data.</text>
</comment>
<dbReference type="SMART" id="SM00382">
    <property type="entry name" value="AAA"/>
    <property type="match status" value="1"/>
</dbReference>
<dbReference type="Gene3D" id="3.40.50.300">
    <property type="entry name" value="P-loop containing nucleotide triphosphate hydrolases"/>
    <property type="match status" value="1"/>
</dbReference>
<evidence type="ECO:0000256" key="4">
    <source>
        <dbReference type="ARBA" id="ARBA00022840"/>
    </source>
</evidence>
<dbReference type="AlphaFoldDB" id="A0A523BB81"/>
<reference evidence="6 7" key="1">
    <citation type="journal article" date="2019" name="Nat. Microbiol.">
        <title>Expanding anaerobic alkane metabolism in the domain of Archaea.</title>
        <authorList>
            <person name="Wang Y."/>
            <person name="Wegener G."/>
            <person name="Hou J."/>
            <person name="Wang F."/>
            <person name="Xiao X."/>
        </authorList>
    </citation>
    <scope>NUCLEOTIDE SEQUENCE [LARGE SCALE GENOMIC DNA]</scope>
    <source>
        <strain evidence="6">WYZ-LMO10</strain>
    </source>
</reference>
<evidence type="ECO:0000259" key="5">
    <source>
        <dbReference type="PROSITE" id="PS50893"/>
    </source>
</evidence>
<gene>
    <name evidence="6" type="ORF">DSO08_04555</name>
</gene>
<comment type="similarity">
    <text evidence="1">Belongs to the ABC transporter superfamily.</text>
</comment>
<dbReference type="InterPro" id="IPR050153">
    <property type="entry name" value="Metal_Ion_Import_ABC"/>
</dbReference>
<dbReference type="PROSITE" id="PS50893">
    <property type="entry name" value="ABC_TRANSPORTER_2"/>
    <property type="match status" value="1"/>
</dbReference>
<sequence length="258" mass="28764">MSKDVVIEVRNLNVNRSGALVIKDANFEVLKGDYVGIVGPNGGGKTTLLLAILGQIPKASGTIRLFGKSVESFDEWERVAFVPQDAINFDANFPLSVRELVSLGRLGRKKIGRRLGKIDWDEVDSALEFMGLSEVAERRIGELSGGQKQRMFVAMALVRDPDVIILDEPVAGIDAVTQEKFYQKMSDLNQKRGITIMMVSHDLSAVFCRMSKVICVNKEVNVAEIRPDVDIEGVLRKAYGEHFHFVFHRHECKGEFKA</sequence>
<evidence type="ECO:0000256" key="3">
    <source>
        <dbReference type="ARBA" id="ARBA00022741"/>
    </source>
</evidence>
<dbReference type="EMBL" id="QNVH01000044">
    <property type="protein sequence ID" value="TDA38207.1"/>
    <property type="molecule type" value="Genomic_DNA"/>
</dbReference>
<dbReference type="InterPro" id="IPR003593">
    <property type="entry name" value="AAA+_ATPase"/>
</dbReference>
<organism evidence="6 7">
    <name type="scientific">Thermoproteota archaeon</name>
    <dbReference type="NCBI Taxonomy" id="2056631"/>
    <lineage>
        <taxon>Archaea</taxon>
        <taxon>Thermoproteota</taxon>
    </lineage>
</organism>
<evidence type="ECO:0000256" key="2">
    <source>
        <dbReference type="ARBA" id="ARBA00022448"/>
    </source>
</evidence>
<dbReference type="PROSITE" id="PS00211">
    <property type="entry name" value="ABC_TRANSPORTER_1"/>
    <property type="match status" value="1"/>
</dbReference>
<dbReference type="InterPro" id="IPR027417">
    <property type="entry name" value="P-loop_NTPase"/>
</dbReference>
<dbReference type="FunFam" id="3.40.50.300:FF:000134">
    <property type="entry name" value="Iron-enterobactin ABC transporter ATP-binding protein"/>
    <property type="match status" value="1"/>
</dbReference>
<dbReference type="PANTHER" id="PTHR42734">
    <property type="entry name" value="METAL TRANSPORT SYSTEM ATP-BINDING PROTEIN TM_0124-RELATED"/>
    <property type="match status" value="1"/>
</dbReference>
<name>A0A523BB81_9CREN</name>
<proteinExistence type="inferred from homology"/>
<dbReference type="CDD" id="cd03235">
    <property type="entry name" value="ABC_Metallic_Cations"/>
    <property type="match status" value="1"/>
</dbReference>